<name>A0A1Y6D0G3_9GAMM</name>
<dbReference type="InterPro" id="IPR037053">
    <property type="entry name" value="Phage_tail_collar_dom_sf"/>
</dbReference>
<dbReference type="SUPFAM" id="SSF88874">
    <property type="entry name" value="Receptor-binding domain of short tail fibre protein gp12"/>
    <property type="match status" value="1"/>
</dbReference>
<dbReference type="STRING" id="1760988.SAMN02949497_1189"/>
<dbReference type="RefSeq" id="WP_085210813.1">
    <property type="nucleotide sequence ID" value="NZ_FXAM01000001.1"/>
</dbReference>
<dbReference type="Proteomes" id="UP000192923">
    <property type="component" value="Unassembled WGS sequence"/>
</dbReference>
<proteinExistence type="predicted"/>
<keyword evidence="3" id="KW-1185">Reference proteome</keyword>
<feature type="domain" description="Phage tail collar" evidence="1">
    <location>
        <begin position="167"/>
        <end position="224"/>
    </location>
</feature>
<protein>
    <submittedName>
        <fullName evidence="2">Phage Tail Collar Domain</fullName>
    </submittedName>
</protein>
<evidence type="ECO:0000259" key="1">
    <source>
        <dbReference type="Pfam" id="PF07484"/>
    </source>
</evidence>
<sequence length="316" mass="32609">MTNFTGTASFDPVRRIEISDRVLGGDPVSSPINGTLQSLVNRDTYLQSVAASAAGLAIRYARVAVTGNVSALSGLSARDGVTPNAGDIVLLTAQTTAAQNGLWVAASGAWTRFANANGDTGLPPGCLVSVSEGTLGGGTVWGLMTVAPIVVGTTGLAFRLVVANDVGKIDLFAMGTPPLGWLECDGTAISRTTYARLFARVGTTFGEGDGSTTFGVPDLRGEFVRGWDHGRGVDTGRAFGSSQLGSPIAGEDNTANNSVFGGTINGNTPTLYDAVLSGYSSFNTKYLESGIPEIGNAGSFGIARPRNVAFMYCIRY</sequence>
<dbReference type="Gene3D" id="3.90.1340.10">
    <property type="entry name" value="Phage tail collar domain"/>
    <property type="match status" value="1"/>
</dbReference>
<evidence type="ECO:0000313" key="3">
    <source>
        <dbReference type="Proteomes" id="UP000192923"/>
    </source>
</evidence>
<dbReference type="InterPro" id="IPR011083">
    <property type="entry name" value="Phage_tail_collar_dom"/>
</dbReference>
<evidence type="ECO:0000313" key="2">
    <source>
        <dbReference type="EMBL" id="SMF93894.1"/>
    </source>
</evidence>
<dbReference type="Pfam" id="PF07484">
    <property type="entry name" value="Collar"/>
    <property type="match status" value="1"/>
</dbReference>
<dbReference type="OrthoDB" id="9810174at2"/>
<accession>A0A1Y6D0G3</accession>
<dbReference type="EMBL" id="FXAM01000001">
    <property type="protein sequence ID" value="SMF93894.1"/>
    <property type="molecule type" value="Genomic_DNA"/>
</dbReference>
<gene>
    <name evidence="2" type="ORF">SAMN02949497_1189</name>
</gene>
<organism evidence="2 3">
    <name type="scientific">Methylomagnum ishizawai</name>
    <dbReference type="NCBI Taxonomy" id="1760988"/>
    <lineage>
        <taxon>Bacteria</taxon>
        <taxon>Pseudomonadati</taxon>
        <taxon>Pseudomonadota</taxon>
        <taxon>Gammaproteobacteria</taxon>
        <taxon>Methylococcales</taxon>
        <taxon>Methylococcaceae</taxon>
        <taxon>Methylomagnum</taxon>
    </lineage>
</organism>
<dbReference type="AlphaFoldDB" id="A0A1Y6D0G3"/>
<reference evidence="2 3" key="1">
    <citation type="submission" date="2016-12" db="EMBL/GenBank/DDBJ databases">
        <authorList>
            <person name="Song W.-J."/>
            <person name="Kurnit D.M."/>
        </authorList>
    </citation>
    <scope>NUCLEOTIDE SEQUENCE [LARGE SCALE GENOMIC DNA]</scope>
    <source>
        <strain evidence="2 3">175</strain>
    </source>
</reference>